<sequence>MTPEDEPDVTFTSSVRAEEITFSEAPETSVEFSGDADDRSTSGSDRTNLPDPVREDETYRDVQVDYRIEAHLDPDAG</sequence>
<proteinExistence type="predicted"/>
<dbReference type="EMBL" id="JAWLNX010000035">
    <property type="protein sequence ID" value="MEB3371983.1"/>
    <property type="molecule type" value="Genomic_DNA"/>
</dbReference>
<organism evidence="2 3">
    <name type="scientific">Saccharopolyspora mangrovi</name>
    <dbReference type="NCBI Taxonomy" id="3082379"/>
    <lineage>
        <taxon>Bacteria</taxon>
        <taxon>Bacillati</taxon>
        <taxon>Actinomycetota</taxon>
        <taxon>Actinomycetes</taxon>
        <taxon>Pseudonocardiales</taxon>
        <taxon>Pseudonocardiaceae</taxon>
        <taxon>Saccharopolyspora</taxon>
    </lineage>
</organism>
<dbReference type="Proteomes" id="UP001327093">
    <property type="component" value="Unassembled WGS sequence"/>
</dbReference>
<keyword evidence="3" id="KW-1185">Reference proteome</keyword>
<dbReference type="RefSeq" id="WP_324269409.1">
    <property type="nucleotide sequence ID" value="NZ_JAWLNX010000035.1"/>
</dbReference>
<evidence type="ECO:0000256" key="1">
    <source>
        <dbReference type="SAM" id="MobiDB-lite"/>
    </source>
</evidence>
<comment type="caution">
    <text evidence="2">The sequence shown here is derived from an EMBL/GenBank/DDBJ whole genome shotgun (WGS) entry which is preliminary data.</text>
</comment>
<evidence type="ECO:0000313" key="2">
    <source>
        <dbReference type="EMBL" id="MEB3371983.1"/>
    </source>
</evidence>
<reference evidence="2 3" key="1">
    <citation type="submission" date="2023-10" db="EMBL/GenBank/DDBJ databases">
        <title>Saccharopolyspora sp. nov., isolated from mangrove soil.</title>
        <authorList>
            <person name="Lu Y."/>
            <person name="Liu W."/>
        </authorList>
    </citation>
    <scope>NUCLEOTIDE SEQUENCE [LARGE SCALE GENOMIC DNA]</scope>
    <source>
        <strain evidence="2 3">S2-29</strain>
    </source>
</reference>
<evidence type="ECO:0000313" key="3">
    <source>
        <dbReference type="Proteomes" id="UP001327093"/>
    </source>
</evidence>
<name>A0ABU6AKK7_9PSEU</name>
<feature type="region of interest" description="Disordered" evidence="1">
    <location>
        <begin position="1"/>
        <end position="62"/>
    </location>
</feature>
<protein>
    <submittedName>
        <fullName evidence="2">Uncharacterized protein</fullName>
    </submittedName>
</protein>
<gene>
    <name evidence="2" type="ORF">R4I43_31745</name>
</gene>
<feature type="compositionally biased region" description="Basic and acidic residues" evidence="1">
    <location>
        <begin position="52"/>
        <end position="62"/>
    </location>
</feature>
<accession>A0ABU6AKK7</accession>